<evidence type="ECO:0000313" key="3">
    <source>
        <dbReference type="EMBL" id="CAL4892395.1"/>
    </source>
</evidence>
<dbReference type="InterPro" id="IPR025486">
    <property type="entry name" value="DUF4378"/>
</dbReference>
<evidence type="ECO:0000256" key="1">
    <source>
        <dbReference type="SAM" id="MobiDB-lite"/>
    </source>
</evidence>
<evidence type="ECO:0000259" key="2">
    <source>
        <dbReference type="Pfam" id="PF14309"/>
    </source>
</evidence>
<feature type="region of interest" description="Disordered" evidence="1">
    <location>
        <begin position="553"/>
        <end position="574"/>
    </location>
</feature>
<gene>
    <name evidence="3" type="ORF">URODEC1_LOCUS4256</name>
</gene>
<name>A0ABC8VK60_9POAL</name>
<dbReference type="PANTHER" id="PTHR46836:SF6">
    <property type="entry name" value="EXPRESSED PROTEIN"/>
    <property type="match status" value="1"/>
</dbReference>
<dbReference type="AlphaFoldDB" id="A0ABC8VK60"/>
<dbReference type="PANTHER" id="PTHR46836">
    <property type="entry name" value="AFADIN"/>
    <property type="match status" value="1"/>
</dbReference>
<accession>A0ABC8VK60</accession>
<protein>
    <recommendedName>
        <fullName evidence="2">DUF4378 domain-containing protein</fullName>
    </recommendedName>
</protein>
<sequence length="753" mass="85490">MEQISLGSRYKECRPRRTGSCQTKILVGKDVLNELEQRRSSPSVIAKLMGIEVLPPSSVVHSRPQEFKDVFEVSEEPPEAVTKERSHHFPKGLPSLKQRALRLKKLMPSKSVHRDDTHDCHVECIDGLGRLNSVEINNPLFEKRPHDMNYSANYQYEKDTLSVCGAYPVGLANSSLSNSRLLSRAKNKDFNSIVVLEPCMEKGHDRENVFSIPYLSPVNKNCRRAMKQTQSEFLLMENGRVRQHLIGAEDINVPRIRKERFMTSDSIDPLQIGQEASFHQFGNMDTSCSGSSERYLRDNDNFRQTRPPSNSTLSKIRRHAESAVGSKTLAEMFALSDSERLKLNSSSHAPIRRNKIDHDNGHSKDGCFIVLPKHAPLLSIRSSMDRNSCLEGSSQGKNNPNTSNSYNNVKCQFDYFRDKPSRLKQVGTGTEANLRNASCVHNMMADNFSTPDCSNEKVLFTTYEDLVQQQAESEALGFNLQFSRKQKVTRLPFHCHEYESISVSDDTDGTRSCKGLKEVEQPSPVSILEPLTDEDSCFSGYFKYDLQLQEMAKKQRDGHKNHDEPEVSMSSDDEDHSAYQSLEAFQVEEDRDFSYLLDILICSGIIVADWQLICKSWYSPGFPVGPHVFDRLERKYNKIATWARPERRLLFDLVNSILSEVLAPCVDVHPWAHPSRHCAPLWGPEGPVEKVWQIIVRQREDCVTGHPDEMVLDTNWFELGNDINMVGKQIARILLGDLFEEGIADFLGESIVS</sequence>
<organism evidence="3 4">
    <name type="scientific">Urochloa decumbens</name>
    <dbReference type="NCBI Taxonomy" id="240449"/>
    <lineage>
        <taxon>Eukaryota</taxon>
        <taxon>Viridiplantae</taxon>
        <taxon>Streptophyta</taxon>
        <taxon>Embryophyta</taxon>
        <taxon>Tracheophyta</taxon>
        <taxon>Spermatophyta</taxon>
        <taxon>Magnoliopsida</taxon>
        <taxon>Liliopsida</taxon>
        <taxon>Poales</taxon>
        <taxon>Poaceae</taxon>
        <taxon>PACMAD clade</taxon>
        <taxon>Panicoideae</taxon>
        <taxon>Panicodae</taxon>
        <taxon>Paniceae</taxon>
        <taxon>Melinidinae</taxon>
        <taxon>Urochloa</taxon>
    </lineage>
</organism>
<feature type="domain" description="DUF4378" evidence="2">
    <location>
        <begin position="592"/>
        <end position="741"/>
    </location>
</feature>
<evidence type="ECO:0000313" key="4">
    <source>
        <dbReference type="Proteomes" id="UP001497457"/>
    </source>
</evidence>
<dbReference type="Proteomes" id="UP001497457">
    <property type="component" value="Chromosome 10rd"/>
</dbReference>
<dbReference type="EMBL" id="OZ075120">
    <property type="protein sequence ID" value="CAL4892395.1"/>
    <property type="molecule type" value="Genomic_DNA"/>
</dbReference>
<keyword evidence="4" id="KW-1185">Reference proteome</keyword>
<feature type="compositionally biased region" description="Basic and acidic residues" evidence="1">
    <location>
        <begin position="553"/>
        <end position="565"/>
    </location>
</feature>
<reference evidence="3" key="1">
    <citation type="submission" date="2024-10" db="EMBL/GenBank/DDBJ databases">
        <authorList>
            <person name="Ryan C."/>
        </authorList>
    </citation>
    <scope>NUCLEOTIDE SEQUENCE [LARGE SCALE GENOMIC DNA]</scope>
</reference>
<dbReference type="Pfam" id="PF14309">
    <property type="entry name" value="DUF4378"/>
    <property type="match status" value="1"/>
</dbReference>
<proteinExistence type="predicted"/>